<keyword evidence="2" id="KW-0813">Transport</keyword>
<dbReference type="SUPFAM" id="SSF103481">
    <property type="entry name" value="Multidrug resistance efflux transporter EmrE"/>
    <property type="match status" value="1"/>
</dbReference>
<keyword evidence="6 9" id="KW-0472">Membrane</keyword>
<dbReference type="EMBL" id="CP013099">
    <property type="protein sequence ID" value="ALP53679.1"/>
    <property type="molecule type" value="Genomic_DNA"/>
</dbReference>
<evidence type="ECO:0000256" key="9">
    <source>
        <dbReference type="SAM" id="Phobius"/>
    </source>
</evidence>
<keyword evidence="11" id="KW-1185">Reference proteome</keyword>
<proteinExistence type="inferred from homology"/>
<dbReference type="GO" id="GO:1990961">
    <property type="term" value="P:xenobiotic detoxification by transmembrane export across the plasma membrane"/>
    <property type="evidence" value="ECO:0007669"/>
    <property type="project" value="UniProtKB-ARBA"/>
</dbReference>
<comment type="subcellular location">
    <subcellularLocation>
        <location evidence="1 8">Cell membrane</location>
        <topology evidence="1 8">Multi-pass membrane protein</topology>
    </subcellularLocation>
</comment>
<dbReference type="GO" id="GO:0022857">
    <property type="term" value="F:transmembrane transporter activity"/>
    <property type="evidence" value="ECO:0007669"/>
    <property type="project" value="InterPro"/>
</dbReference>
<evidence type="ECO:0000256" key="5">
    <source>
        <dbReference type="ARBA" id="ARBA00022989"/>
    </source>
</evidence>
<dbReference type="InterPro" id="IPR045324">
    <property type="entry name" value="Small_multidrug_res"/>
</dbReference>
<dbReference type="FunFam" id="1.10.3730.20:FF:000001">
    <property type="entry name" value="Quaternary ammonium compound resistance transporter SugE"/>
    <property type="match status" value="1"/>
</dbReference>
<gene>
    <name evidence="10" type="ORF">Tel_11325</name>
</gene>
<dbReference type="AlphaFoldDB" id="A0A0S2TEV1"/>
<dbReference type="Proteomes" id="UP000055136">
    <property type="component" value="Chromosome"/>
</dbReference>
<reference evidence="10" key="1">
    <citation type="submission" date="2015-10" db="EMBL/GenBank/DDBJ databases">
        <title>Description of Candidatus Tenderia electrophaga gen. nov, sp. nov., an Uncultivated Electroautotroph from a Biocathode Enrichment.</title>
        <authorList>
            <person name="Eddie B.J."/>
            <person name="Malanoski A.P."/>
            <person name="Wang Z."/>
            <person name="Hall R.J."/>
            <person name="Oh S.D."/>
            <person name="Heiner C."/>
            <person name="Lin B."/>
            <person name="Strycharz-Glaven S.M."/>
        </authorList>
    </citation>
    <scope>NUCLEOTIDE SEQUENCE [LARGE SCALE GENOMIC DNA]</scope>
    <source>
        <strain evidence="10">NRL1</strain>
    </source>
</reference>
<dbReference type="Pfam" id="PF00893">
    <property type="entry name" value="Multi_Drug_Res"/>
    <property type="match status" value="1"/>
</dbReference>
<evidence type="ECO:0000256" key="8">
    <source>
        <dbReference type="RuleBase" id="RU003942"/>
    </source>
</evidence>
<dbReference type="Gene3D" id="1.10.3730.20">
    <property type="match status" value="1"/>
</dbReference>
<evidence type="ECO:0000313" key="10">
    <source>
        <dbReference type="EMBL" id="ALP53679.1"/>
    </source>
</evidence>
<protein>
    <submittedName>
        <fullName evidence="10">Transporter</fullName>
    </submittedName>
</protein>
<feature type="transmembrane region" description="Helical" evidence="9">
    <location>
        <begin position="40"/>
        <end position="61"/>
    </location>
</feature>
<keyword evidence="4 8" id="KW-0812">Transmembrane</keyword>
<evidence type="ECO:0000256" key="3">
    <source>
        <dbReference type="ARBA" id="ARBA00022475"/>
    </source>
</evidence>
<evidence type="ECO:0000256" key="2">
    <source>
        <dbReference type="ARBA" id="ARBA00022448"/>
    </source>
</evidence>
<name>A0A0S2TEV1_9GAMM</name>
<evidence type="ECO:0000256" key="1">
    <source>
        <dbReference type="ARBA" id="ARBA00004651"/>
    </source>
</evidence>
<dbReference type="InterPro" id="IPR037185">
    <property type="entry name" value="EmrE-like"/>
</dbReference>
<dbReference type="PANTHER" id="PTHR30561">
    <property type="entry name" value="SMR FAMILY PROTON-DEPENDENT DRUG EFFLUX TRANSPORTER SUGE"/>
    <property type="match status" value="1"/>
</dbReference>
<accession>A0A0S2TEV1</accession>
<dbReference type="InterPro" id="IPR000390">
    <property type="entry name" value="Small_drug/metabolite_transptr"/>
</dbReference>
<organism evidence="10 11">
    <name type="scientific">Candidatus Tenderia electrophaga</name>
    <dbReference type="NCBI Taxonomy" id="1748243"/>
    <lineage>
        <taxon>Bacteria</taxon>
        <taxon>Pseudomonadati</taxon>
        <taxon>Pseudomonadota</taxon>
        <taxon>Gammaproteobacteria</taxon>
        <taxon>Candidatus Tenderiales</taxon>
        <taxon>Candidatus Tenderiaceae</taxon>
        <taxon>Candidatus Tenderia</taxon>
    </lineage>
</organism>
<keyword evidence="3" id="KW-1003">Cell membrane</keyword>
<evidence type="ECO:0000256" key="4">
    <source>
        <dbReference type="ARBA" id="ARBA00022692"/>
    </source>
</evidence>
<feature type="transmembrane region" description="Helical" evidence="9">
    <location>
        <begin position="93"/>
        <end position="112"/>
    </location>
</feature>
<evidence type="ECO:0000256" key="7">
    <source>
        <dbReference type="ARBA" id="ARBA00038032"/>
    </source>
</evidence>
<comment type="similarity">
    <text evidence="7 8">Belongs to the drug/metabolite transporter (DMT) superfamily. Small multidrug resistance (SMR) (TC 2.A.7.1) family.</text>
</comment>
<evidence type="ECO:0000256" key="6">
    <source>
        <dbReference type="ARBA" id="ARBA00023136"/>
    </source>
</evidence>
<feature type="transmembrane region" description="Helical" evidence="9">
    <location>
        <begin position="67"/>
        <end position="86"/>
    </location>
</feature>
<feature type="transmembrane region" description="Helical" evidence="9">
    <location>
        <begin position="6"/>
        <end position="28"/>
    </location>
</feature>
<evidence type="ECO:0000313" key="11">
    <source>
        <dbReference type="Proteomes" id="UP000055136"/>
    </source>
</evidence>
<sequence length="117" mass="11864">MGGLIETSYAWLLVGLAVIAEITAALALRFSNGFTKPLPAVLALAAFGSAFYLVSLALVNLPVSTVYPVWAGGGTAGVALLGILMLKERAGLWKGIGVMLIVLGIVMLNLAAGGHGA</sequence>
<dbReference type="KEGG" id="tee:Tel_11325"/>
<dbReference type="GO" id="GO:0005886">
    <property type="term" value="C:plasma membrane"/>
    <property type="evidence" value="ECO:0007669"/>
    <property type="project" value="UniProtKB-SubCell"/>
</dbReference>
<dbReference type="STRING" id="1748243.Tel_11325"/>
<keyword evidence="5 9" id="KW-1133">Transmembrane helix</keyword>
<dbReference type="PANTHER" id="PTHR30561:SF1">
    <property type="entry name" value="MULTIDRUG TRANSPORTER EMRE"/>
    <property type="match status" value="1"/>
</dbReference>